<reference evidence="1 2" key="1">
    <citation type="submission" date="2023-04" db="EMBL/GenBank/DDBJ databases">
        <title>Marinoamorphus aggregata gen. nov., sp. Nov., isolate from tissue of brittle star Ophioplocus japonicus.</title>
        <authorList>
            <person name="Kawano K."/>
            <person name="Sawayama S."/>
            <person name="Nakagawa S."/>
        </authorList>
    </citation>
    <scope>NUCLEOTIDE SEQUENCE [LARGE SCALE GENOMIC DNA]</scope>
    <source>
        <strain evidence="1 2">NKW23</strain>
    </source>
</reference>
<comment type="caution">
    <text evidence="1">The sequence shown here is derived from an EMBL/GenBank/DDBJ whole genome shotgun (WGS) entry which is preliminary data.</text>
</comment>
<evidence type="ECO:0000313" key="2">
    <source>
        <dbReference type="Proteomes" id="UP001239909"/>
    </source>
</evidence>
<gene>
    <name evidence="1" type="ORF">LNKW23_26200</name>
</gene>
<dbReference type="EMBL" id="BSYI01000019">
    <property type="protein sequence ID" value="GMG83407.1"/>
    <property type="molecule type" value="Genomic_DNA"/>
</dbReference>
<sequence>MTRERIEPACEVTDLLHAERKRQIWQVPLSGSPSLVGYGLAAASSGEDAPESRPRARVA</sequence>
<protein>
    <submittedName>
        <fullName evidence="1">Uncharacterized protein</fullName>
    </submittedName>
</protein>
<keyword evidence="2" id="KW-1185">Reference proteome</keyword>
<organism evidence="1 2">
    <name type="scientific">Paralimibaculum aggregatum</name>
    <dbReference type="NCBI Taxonomy" id="3036245"/>
    <lineage>
        <taxon>Bacteria</taxon>
        <taxon>Pseudomonadati</taxon>
        <taxon>Pseudomonadota</taxon>
        <taxon>Alphaproteobacteria</taxon>
        <taxon>Rhodobacterales</taxon>
        <taxon>Paracoccaceae</taxon>
        <taxon>Paralimibaculum</taxon>
    </lineage>
</organism>
<accession>A0ABQ6LNX7</accession>
<dbReference type="Proteomes" id="UP001239909">
    <property type="component" value="Unassembled WGS sequence"/>
</dbReference>
<evidence type="ECO:0000313" key="1">
    <source>
        <dbReference type="EMBL" id="GMG83407.1"/>
    </source>
</evidence>
<name>A0ABQ6LNX7_9RHOB</name>
<proteinExistence type="predicted"/>